<dbReference type="EMBL" id="FNPI01000006">
    <property type="protein sequence ID" value="SDZ08677.1"/>
    <property type="molecule type" value="Genomic_DNA"/>
</dbReference>
<dbReference type="InterPro" id="IPR007349">
    <property type="entry name" value="DUF418"/>
</dbReference>
<feature type="transmembrane region" description="Helical" evidence="1">
    <location>
        <begin position="283"/>
        <end position="306"/>
    </location>
</feature>
<keyword evidence="1" id="KW-1133">Transmembrane helix</keyword>
<dbReference type="Pfam" id="PF04235">
    <property type="entry name" value="DUF418"/>
    <property type="match status" value="1"/>
</dbReference>
<feature type="transmembrane region" description="Helical" evidence="1">
    <location>
        <begin position="254"/>
        <end position="271"/>
    </location>
</feature>
<feature type="transmembrane region" description="Helical" evidence="1">
    <location>
        <begin position="21"/>
        <end position="38"/>
    </location>
</feature>
<evidence type="ECO:0000313" key="3">
    <source>
        <dbReference type="EMBL" id="SDZ08677.1"/>
    </source>
</evidence>
<evidence type="ECO:0000256" key="1">
    <source>
        <dbReference type="SAM" id="Phobius"/>
    </source>
</evidence>
<feature type="transmembrane region" description="Helical" evidence="1">
    <location>
        <begin position="63"/>
        <end position="90"/>
    </location>
</feature>
<keyword evidence="4" id="KW-1185">Reference proteome</keyword>
<gene>
    <name evidence="3" type="ORF">SAMN05421736_10625</name>
</gene>
<dbReference type="OrthoDB" id="9807744at2"/>
<dbReference type="PANTHER" id="PTHR30590">
    <property type="entry name" value="INNER MEMBRANE PROTEIN"/>
    <property type="match status" value="1"/>
</dbReference>
<feature type="transmembrane region" description="Helical" evidence="1">
    <location>
        <begin position="211"/>
        <end position="233"/>
    </location>
</feature>
<reference evidence="4" key="1">
    <citation type="submission" date="2016-10" db="EMBL/GenBank/DDBJ databases">
        <authorList>
            <person name="Varghese N."/>
            <person name="Submissions S."/>
        </authorList>
    </citation>
    <scope>NUCLEOTIDE SEQUENCE [LARGE SCALE GENOMIC DNA]</scope>
    <source>
        <strain evidence="4">SP</strain>
    </source>
</reference>
<feature type="transmembrane region" description="Helical" evidence="1">
    <location>
        <begin position="149"/>
        <end position="171"/>
    </location>
</feature>
<evidence type="ECO:0000259" key="2">
    <source>
        <dbReference type="Pfam" id="PF04235"/>
    </source>
</evidence>
<name>A0A1H3Q5L7_9BACI</name>
<protein>
    <recommendedName>
        <fullName evidence="2">DUF418 domain-containing protein</fullName>
    </recommendedName>
</protein>
<feature type="transmembrane region" description="Helical" evidence="1">
    <location>
        <begin position="355"/>
        <end position="376"/>
    </location>
</feature>
<dbReference type="AlphaFoldDB" id="A0A1H3Q5L7"/>
<proteinExistence type="predicted"/>
<feature type="transmembrane region" description="Helical" evidence="1">
    <location>
        <begin position="102"/>
        <end position="120"/>
    </location>
</feature>
<feature type="transmembrane region" description="Helical" evidence="1">
    <location>
        <begin position="327"/>
        <end position="349"/>
    </location>
</feature>
<evidence type="ECO:0000313" key="4">
    <source>
        <dbReference type="Proteomes" id="UP000198935"/>
    </source>
</evidence>
<feature type="domain" description="DUF418" evidence="2">
    <location>
        <begin position="235"/>
        <end position="394"/>
    </location>
</feature>
<accession>A0A1H3Q5L7</accession>
<dbReference type="PANTHER" id="PTHR30590:SF2">
    <property type="entry name" value="INNER MEMBRANE PROTEIN"/>
    <property type="match status" value="1"/>
</dbReference>
<sequence length="395" mass="45451">MGMKAKLEPTKVNERIAELDVLRGIALFGILVVNMKYFSTPTLYLEMLGITWWDDPLNSFVDILVQLFFEFKFISMFSFLFGTGFALFLSRLEQKALLPGPFVRRRLTFLLLVGFVHLFFIWYGDILTIYALLGFLLLLFMKKKRKSTVIWAFSFLLFPVFLFSVALLAGLGTNERLPTMMADILERSVYAYSEGTAADIFVQRMIDIAMIYQGHLFVMPMVFGMFLLGVYAWESGIIKKAGEQLLLLKRIRNGSLLIGLPFIVISVWSGVKIESVSSPHYIIYYAGQLISGPALAVFYITSLFFLMQNKRWREKLVFFQPIGRMAFTNYLLQSLICTTLFYSYGLGLFGKVDKAAGLLLAVIIFACQLLFSHYWFKRKKQGPIEAIWRKYTYKV</sequence>
<keyword evidence="1" id="KW-0472">Membrane</keyword>
<feature type="transmembrane region" description="Helical" evidence="1">
    <location>
        <begin position="126"/>
        <end position="142"/>
    </location>
</feature>
<organism evidence="3 4">
    <name type="scientific">Evansella caseinilytica</name>
    <dbReference type="NCBI Taxonomy" id="1503961"/>
    <lineage>
        <taxon>Bacteria</taxon>
        <taxon>Bacillati</taxon>
        <taxon>Bacillota</taxon>
        <taxon>Bacilli</taxon>
        <taxon>Bacillales</taxon>
        <taxon>Bacillaceae</taxon>
        <taxon>Evansella</taxon>
    </lineage>
</organism>
<keyword evidence="1" id="KW-0812">Transmembrane</keyword>
<dbReference type="InterPro" id="IPR052529">
    <property type="entry name" value="Bact_Transport_Assoc"/>
</dbReference>
<dbReference type="Proteomes" id="UP000198935">
    <property type="component" value="Unassembled WGS sequence"/>
</dbReference>